<proteinExistence type="predicted"/>
<dbReference type="AlphaFoldDB" id="A0A9P4IQC5"/>
<dbReference type="OrthoDB" id="20105at2759"/>
<keyword evidence="3" id="KW-1185">Reference proteome</keyword>
<evidence type="ECO:0000313" key="3">
    <source>
        <dbReference type="Proteomes" id="UP000799772"/>
    </source>
</evidence>
<sequence>MSSQQGFNPPPGPPPQQQYAQQPQYQQPPNPPPRRSETEQLLPTGQDRTEQLEYFQSYEANANQTEDDRNQETLQKEFPGVDSSLIAALYGDNKNMSEVRETLQELTRENA</sequence>
<gene>
    <name evidence="2" type="ORF">NA57DRAFT_71591</name>
</gene>
<organism evidence="2 3">
    <name type="scientific">Rhizodiscina lignyota</name>
    <dbReference type="NCBI Taxonomy" id="1504668"/>
    <lineage>
        <taxon>Eukaryota</taxon>
        <taxon>Fungi</taxon>
        <taxon>Dikarya</taxon>
        <taxon>Ascomycota</taxon>
        <taxon>Pezizomycotina</taxon>
        <taxon>Dothideomycetes</taxon>
        <taxon>Pleosporomycetidae</taxon>
        <taxon>Aulographales</taxon>
        <taxon>Rhizodiscinaceae</taxon>
        <taxon>Rhizodiscina</taxon>
    </lineage>
</organism>
<protein>
    <submittedName>
        <fullName evidence="2">Uncharacterized protein</fullName>
    </submittedName>
</protein>
<dbReference type="EMBL" id="ML978122">
    <property type="protein sequence ID" value="KAF2102602.1"/>
    <property type="molecule type" value="Genomic_DNA"/>
</dbReference>
<name>A0A9P4IQC5_9PEZI</name>
<accession>A0A9P4IQC5</accession>
<evidence type="ECO:0000256" key="1">
    <source>
        <dbReference type="SAM" id="MobiDB-lite"/>
    </source>
</evidence>
<evidence type="ECO:0000313" key="2">
    <source>
        <dbReference type="EMBL" id="KAF2102602.1"/>
    </source>
</evidence>
<comment type="caution">
    <text evidence="2">The sequence shown here is derived from an EMBL/GenBank/DDBJ whole genome shotgun (WGS) entry which is preliminary data.</text>
</comment>
<reference evidence="2" key="1">
    <citation type="journal article" date="2020" name="Stud. Mycol.">
        <title>101 Dothideomycetes genomes: a test case for predicting lifestyles and emergence of pathogens.</title>
        <authorList>
            <person name="Haridas S."/>
            <person name="Albert R."/>
            <person name="Binder M."/>
            <person name="Bloem J."/>
            <person name="Labutti K."/>
            <person name="Salamov A."/>
            <person name="Andreopoulos B."/>
            <person name="Baker S."/>
            <person name="Barry K."/>
            <person name="Bills G."/>
            <person name="Bluhm B."/>
            <person name="Cannon C."/>
            <person name="Castanera R."/>
            <person name="Culley D."/>
            <person name="Daum C."/>
            <person name="Ezra D."/>
            <person name="Gonzalez J."/>
            <person name="Henrissat B."/>
            <person name="Kuo A."/>
            <person name="Liang C."/>
            <person name="Lipzen A."/>
            <person name="Lutzoni F."/>
            <person name="Magnuson J."/>
            <person name="Mondo S."/>
            <person name="Nolan M."/>
            <person name="Ohm R."/>
            <person name="Pangilinan J."/>
            <person name="Park H.-J."/>
            <person name="Ramirez L."/>
            <person name="Alfaro M."/>
            <person name="Sun H."/>
            <person name="Tritt A."/>
            <person name="Yoshinaga Y."/>
            <person name="Zwiers L.-H."/>
            <person name="Turgeon B."/>
            <person name="Goodwin S."/>
            <person name="Spatafora J."/>
            <person name="Crous P."/>
            <person name="Grigoriev I."/>
        </authorList>
    </citation>
    <scope>NUCLEOTIDE SEQUENCE</scope>
    <source>
        <strain evidence="2">CBS 133067</strain>
    </source>
</reference>
<feature type="region of interest" description="Disordered" evidence="1">
    <location>
        <begin position="1"/>
        <end position="48"/>
    </location>
</feature>
<dbReference type="Proteomes" id="UP000799772">
    <property type="component" value="Unassembled WGS sequence"/>
</dbReference>